<dbReference type="InterPro" id="IPR005135">
    <property type="entry name" value="Endo/exonuclease/phosphatase"/>
</dbReference>
<organism evidence="11 12">
    <name type="scientific">Halosimplex aquaticum</name>
    <dbReference type="NCBI Taxonomy" id="3026162"/>
    <lineage>
        <taxon>Archaea</taxon>
        <taxon>Methanobacteriati</taxon>
        <taxon>Methanobacteriota</taxon>
        <taxon>Stenosarchaea group</taxon>
        <taxon>Halobacteria</taxon>
        <taxon>Halobacteriales</taxon>
        <taxon>Haloarculaceae</taxon>
        <taxon>Halosimplex</taxon>
    </lineage>
</organism>
<dbReference type="AlphaFoldDB" id="A0ABD5Y5G5"/>
<dbReference type="GO" id="GO:0006281">
    <property type="term" value="P:DNA repair"/>
    <property type="evidence" value="ECO:0007669"/>
    <property type="project" value="UniProtKB-KW"/>
</dbReference>
<evidence type="ECO:0000313" key="12">
    <source>
        <dbReference type="Proteomes" id="UP001596432"/>
    </source>
</evidence>
<keyword evidence="3" id="KW-0540">Nuclease</keyword>
<dbReference type="RefSeq" id="WP_274322083.1">
    <property type="nucleotide sequence ID" value="NZ_CP118158.1"/>
</dbReference>
<keyword evidence="12" id="KW-1185">Reference proteome</keyword>
<keyword evidence="4" id="KW-0479">Metal-binding</keyword>
<dbReference type="InterPro" id="IPR051547">
    <property type="entry name" value="TDP2-like"/>
</dbReference>
<sequence length="451" mass="46489">MPSASPDSDDPSCSRRAVLAGVAGLPAGIAGRRSGRLRSTDRPPATRPVTVATWNVALGVDLFKLFDARSADDVREIAGELLAGARKHPYEARAAAIADALVAADADAVALQEAARIRAGSTETDGDGETVADLLDSVRSALEARDRPYEVAASTVTTDVELPVESESGRETVRLTDRDVLLVRPGVDARNARGETYDERMEFPVPGTDRTVALRRGYCRADVGPEGAAFTAVSTHLESVSASTRRRQAMELLDALPADGPVVVGGDFNSGPGTITSAYDALTDSLTDAHAQLRPDDDGYTCCRASIVGEGGSRLTKRIDGLLARGEARPTAVERLGEESADRGETTVDGETVAVWPSDHAGVVGTFEVPASAPTQTETRRSTRTRGAETTTGTGTGTPVPTGPGDEPSAASGSSAATDDPSGTTNGSGAGFGALAGAAAFVFAALARGRK</sequence>
<feature type="domain" description="Endonuclease/exonuclease/phosphatase" evidence="10">
    <location>
        <begin position="52"/>
        <end position="360"/>
    </location>
</feature>
<dbReference type="Proteomes" id="UP001596432">
    <property type="component" value="Unassembled WGS sequence"/>
</dbReference>
<feature type="region of interest" description="Disordered" evidence="9">
    <location>
        <begin position="366"/>
        <end position="432"/>
    </location>
</feature>
<dbReference type="EMBL" id="JBHTAS010000001">
    <property type="protein sequence ID" value="MFC7140990.1"/>
    <property type="molecule type" value="Genomic_DNA"/>
</dbReference>
<comment type="cofactor">
    <cofactor evidence="2">
        <name>Mg(2+)</name>
        <dbReference type="ChEBI" id="CHEBI:18420"/>
    </cofactor>
</comment>
<gene>
    <name evidence="11" type="ORF">ACFQMA_14290</name>
</gene>
<accession>A0ABD5Y5G5</accession>
<protein>
    <submittedName>
        <fullName evidence="11">Endonuclease/exonuclease/phosphatase family protein</fullName>
    </submittedName>
</protein>
<reference evidence="11 12" key="1">
    <citation type="journal article" date="2019" name="Int. J. Syst. Evol. Microbiol.">
        <title>The Global Catalogue of Microorganisms (GCM) 10K type strain sequencing project: providing services to taxonomists for standard genome sequencing and annotation.</title>
        <authorList>
            <consortium name="The Broad Institute Genomics Platform"/>
            <consortium name="The Broad Institute Genome Sequencing Center for Infectious Disease"/>
            <person name="Wu L."/>
            <person name="Ma J."/>
        </authorList>
    </citation>
    <scope>NUCLEOTIDE SEQUENCE [LARGE SCALE GENOMIC DNA]</scope>
    <source>
        <strain evidence="11 12">XZYJT29</strain>
    </source>
</reference>
<evidence type="ECO:0000256" key="6">
    <source>
        <dbReference type="ARBA" id="ARBA00022801"/>
    </source>
</evidence>
<evidence type="ECO:0000256" key="3">
    <source>
        <dbReference type="ARBA" id="ARBA00022722"/>
    </source>
</evidence>
<evidence type="ECO:0000256" key="8">
    <source>
        <dbReference type="ARBA" id="ARBA00023204"/>
    </source>
</evidence>
<feature type="compositionally biased region" description="Basic and acidic residues" evidence="9">
    <location>
        <begin position="335"/>
        <end position="346"/>
    </location>
</feature>
<keyword evidence="7" id="KW-0460">Magnesium</keyword>
<keyword evidence="6" id="KW-0378">Hydrolase</keyword>
<comment type="cofactor">
    <cofactor evidence="1">
        <name>Mn(2+)</name>
        <dbReference type="ChEBI" id="CHEBI:29035"/>
    </cofactor>
</comment>
<keyword evidence="8" id="KW-0234">DNA repair</keyword>
<feature type="region of interest" description="Disordered" evidence="9">
    <location>
        <begin position="330"/>
        <end position="350"/>
    </location>
</feature>
<dbReference type="GO" id="GO:0046872">
    <property type="term" value="F:metal ion binding"/>
    <property type="evidence" value="ECO:0007669"/>
    <property type="project" value="UniProtKB-KW"/>
</dbReference>
<feature type="compositionally biased region" description="Low complexity" evidence="9">
    <location>
        <begin position="388"/>
        <end position="423"/>
    </location>
</feature>
<keyword evidence="11" id="KW-0255">Endonuclease</keyword>
<proteinExistence type="predicted"/>
<dbReference type="InterPro" id="IPR036691">
    <property type="entry name" value="Endo/exonu/phosph_ase_sf"/>
</dbReference>
<dbReference type="GO" id="GO:0016787">
    <property type="term" value="F:hydrolase activity"/>
    <property type="evidence" value="ECO:0007669"/>
    <property type="project" value="UniProtKB-KW"/>
</dbReference>
<evidence type="ECO:0000256" key="2">
    <source>
        <dbReference type="ARBA" id="ARBA00001946"/>
    </source>
</evidence>
<evidence type="ECO:0000259" key="10">
    <source>
        <dbReference type="Pfam" id="PF03372"/>
    </source>
</evidence>
<name>A0ABD5Y5G5_9EURY</name>
<evidence type="ECO:0000256" key="9">
    <source>
        <dbReference type="SAM" id="MobiDB-lite"/>
    </source>
</evidence>
<evidence type="ECO:0000256" key="5">
    <source>
        <dbReference type="ARBA" id="ARBA00022763"/>
    </source>
</evidence>
<dbReference type="Gene3D" id="3.60.10.10">
    <property type="entry name" value="Endonuclease/exonuclease/phosphatase"/>
    <property type="match status" value="1"/>
</dbReference>
<dbReference type="PANTHER" id="PTHR15822">
    <property type="entry name" value="TRAF AND TNF RECEPTOR-ASSOCIATED PROTEIN"/>
    <property type="match status" value="1"/>
</dbReference>
<dbReference type="GeneID" id="78821297"/>
<comment type="caution">
    <text evidence="11">The sequence shown here is derived from an EMBL/GenBank/DDBJ whole genome shotgun (WGS) entry which is preliminary data.</text>
</comment>
<evidence type="ECO:0000256" key="1">
    <source>
        <dbReference type="ARBA" id="ARBA00001936"/>
    </source>
</evidence>
<evidence type="ECO:0000313" key="11">
    <source>
        <dbReference type="EMBL" id="MFC7140990.1"/>
    </source>
</evidence>
<evidence type="ECO:0000256" key="7">
    <source>
        <dbReference type="ARBA" id="ARBA00022842"/>
    </source>
</evidence>
<dbReference type="Pfam" id="PF03372">
    <property type="entry name" value="Exo_endo_phos"/>
    <property type="match status" value="1"/>
</dbReference>
<evidence type="ECO:0000256" key="4">
    <source>
        <dbReference type="ARBA" id="ARBA00022723"/>
    </source>
</evidence>
<dbReference type="PANTHER" id="PTHR15822:SF4">
    <property type="entry name" value="TYROSYL-DNA PHOSPHODIESTERASE 2"/>
    <property type="match status" value="1"/>
</dbReference>
<dbReference type="GO" id="GO:0004519">
    <property type="term" value="F:endonuclease activity"/>
    <property type="evidence" value="ECO:0007669"/>
    <property type="project" value="UniProtKB-KW"/>
</dbReference>
<keyword evidence="5" id="KW-0227">DNA damage</keyword>
<dbReference type="SUPFAM" id="SSF56219">
    <property type="entry name" value="DNase I-like"/>
    <property type="match status" value="1"/>
</dbReference>